<accession>A0AAD5Q577</accession>
<organism evidence="8 9">
    <name type="scientific">Pythium insidiosum</name>
    <name type="common">Pythiosis disease agent</name>
    <dbReference type="NCBI Taxonomy" id="114742"/>
    <lineage>
        <taxon>Eukaryota</taxon>
        <taxon>Sar</taxon>
        <taxon>Stramenopiles</taxon>
        <taxon>Oomycota</taxon>
        <taxon>Peronosporomycetes</taxon>
        <taxon>Pythiales</taxon>
        <taxon>Pythiaceae</taxon>
        <taxon>Pythium</taxon>
    </lineage>
</organism>
<keyword evidence="9" id="KW-1185">Reference proteome</keyword>
<evidence type="ECO:0000256" key="5">
    <source>
        <dbReference type="ARBA" id="ARBA00023136"/>
    </source>
</evidence>
<dbReference type="GO" id="GO:0016020">
    <property type="term" value="C:membrane"/>
    <property type="evidence" value="ECO:0007669"/>
    <property type="project" value="UniProtKB-SubCell"/>
</dbReference>
<feature type="transmembrane region" description="Helical" evidence="6">
    <location>
        <begin position="57"/>
        <end position="78"/>
    </location>
</feature>
<dbReference type="InterPro" id="IPR013525">
    <property type="entry name" value="ABC2_TM"/>
</dbReference>
<keyword evidence="5 6" id="KW-0472">Membrane</keyword>
<feature type="transmembrane region" description="Helical" evidence="6">
    <location>
        <begin position="90"/>
        <end position="108"/>
    </location>
</feature>
<evidence type="ECO:0000256" key="1">
    <source>
        <dbReference type="ARBA" id="ARBA00004141"/>
    </source>
</evidence>
<evidence type="ECO:0000313" key="9">
    <source>
        <dbReference type="Proteomes" id="UP001209570"/>
    </source>
</evidence>
<dbReference type="PANTHER" id="PTHR19241">
    <property type="entry name" value="ATP-BINDING CASSETTE TRANSPORTER"/>
    <property type="match status" value="1"/>
</dbReference>
<dbReference type="Pfam" id="PF01061">
    <property type="entry name" value="ABC2_membrane"/>
    <property type="match status" value="1"/>
</dbReference>
<proteinExistence type="predicted"/>
<feature type="domain" description="ABC-2 type transporter transmembrane" evidence="7">
    <location>
        <begin position="2"/>
        <end position="140"/>
    </location>
</feature>
<feature type="transmembrane region" description="Helical" evidence="6">
    <location>
        <begin position="187"/>
        <end position="212"/>
    </location>
</feature>
<keyword evidence="2" id="KW-0813">Transport</keyword>
<comment type="caution">
    <text evidence="8">The sequence shown here is derived from an EMBL/GenBank/DDBJ whole genome shotgun (WGS) entry which is preliminary data.</text>
</comment>
<dbReference type="EMBL" id="JAKCXM010000239">
    <property type="protein sequence ID" value="KAJ0397747.1"/>
    <property type="molecule type" value="Genomic_DNA"/>
</dbReference>
<evidence type="ECO:0000256" key="3">
    <source>
        <dbReference type="ARBA" id="ARBA00022692"/>
    </source>
</evidence>
<sequence length="217" mass="24666">MPISIEDRGAFYRERASQTYSAVWYWVGATLIEIPYTFVNTFFFSAIFFPMVGFTGWLRFVAFWVHTSLQVLLQTYLGQLMALALPGMEVAMIVGVMTTSIFFLFMGYNPPASTIPSGYEWLYHVAPPKYTFAILTSIVFGTDDCSNLANASDFGCRVLRDTPPTVPQGAKVHEYLKTVFKVDRDELIFNTVVVLGYIVFFRVLALAALRYINYQKK</sequence>
<evidence type="ECO:0000256" key="2">
    <source>
        <dbReference type="ARBA" id="ARBA00022448"/>
    </source>
</evidence>
<reference evidence="8" key="1">
    <citation type="submission" date="2021-12" db="EMBL/GenBank/DDBJ databases">
        <title>Prjna785345.</title>
        <authorList>
            <person name="Rujirawat T."/>
            <person name="Krajaejun T."/>
        </authorList>
    </citation>
    <scope>NUCLEOTIDE SEQUENCE</scope>
    <source>
        <strain evidence="8">Pi057C3</strain>
    </source>
</reference>
<feature type="transmembrane region" description="Helical" evidence="6">
    <location>
        <begin position="23"/>
        <end position="51"/>
    </location>
</feature>
<evidence type="ECO:0000313" key="8">
    <source>
        <dbReference type="EMBL" id="KAJ0397747.1"/>
    </source>
</evidence>
<name>A0AAD5Q577_PYTIN</name>
<keyword evidence="3 6" id="KW-0812">Transmembrane</keyword>
<comment type="subcellular location">
    <subcellularLocation>
        <location evidence="1">Membrane</location>
        <topology evidence="1">Multi-pass membrane protein</topology>
    </subcellularLocation>
</comment>
<evidence type="ECO:0000256" key="4">
    <source>
        <dbReference type="ARBA" id="ARBA00022989"/>
    </source>
</evidence>
<dbReference type="Proteomes" id="UP001209570">
    <property type="component" value="Unassembled WGS sequence"/>
</dbReference>
<dbReference type="GO" id="GO:0140359">
    <property type="term" value="F:ABC-type transporter activity"/>
    <property type="evidence" value="ECO:0007669"/>
    <property type="project" value="InterPro"/>
</dbReference>
<protein>
    <recommendedName>
        <fullName evidence="7">ABC-2 type transporter transmembrane domain-containing protein</fullName>
    </recommendedName>
</protein>
<gene>
    <name evidence="8" type="ORF">P43SY_005604</name>
</gene>
<dbReference type="AlphaFoldDB" id="A0AAD5Q577"/>
<evidence type="ECO:0000259" key="7">
    <source>
        <dbReference type="Pfam" id="PF01061"/>
    </source>
</evidence>
<evidence type="ECO:0000256" key="6">
    <source>
        <dbReference type="SAM" id="Phobius"/>
    </source>
</evidence>
<keyword evidence="4 6" id="KW-1133">Transmembrane helix</keyword>